<dbReference type="Proteomes" id="UP000002139">
    <property type="component" value="Chromosome"/>
</dbReference>
<evidence type="ECO:0000313" key="3">
    <source>
        <dbReference type="Proteomes" id="UP000002139"/>
    </source>
</evidence>
<dbReference type="EMBL" id="AM746676">
    <property type="protein sequence ID" value="CAN97314.1"/>
    <property type="molecule type" value="Genomic_DNA"/>
</dbReference>
<dbReference type="eggNOG" id="COG3541">
    <property type="taxonomic scope" value="Bacteria"/>
</dbReference>
<name>A9ERP2_SORC5</name>
<sequence length="439" mass="48427">MELRLRGLTHLDPLAVPLPHGTEVTTRVDRVLGERRVPQGAIGRVVGSAGAELDVMLVGVGVVRYRRDELVPRKTGQVRHAERRSAAWDALLPAVVLEAVVGSRAWGLANEGSDTDRRGVFALPFPWTTGLAEPPRDLVSADGSASYWEVEKAIRQALRADPNTLELLFVRTAEARDEIGAWILEARDAFVSSAIYGSFGRYALSQLKRLSQAHRLAEHRERVLDWLANDPAMSLDDVARKLATISPRAAPTQVDREFQAKEYIKQLYRSLHDQGLLPARDFASLAAFARADRTSLDFSRDLRPKNAYNLVRLIATAIRWLRDGEVDLVVQGDLRETLLAIKKGAWPLDRTIELAEAMTPELEAARLATRLPPHPDVPRADVLLRRVRQEIARRHLAAEPGPLGKDAPPAPVATWDDGDAAPTPGNDPTPGNEERKDGG</sequence>
<dbReference type="PANTHER" id="PTHR34817">
    <property type="entry name" value="NUCLEOTIDYLTRANSFERASE"/>
    <property type="match status" value="1"/>
</dbReference>
<proteinExistence type="predicted"/>
<organism evidence="2 3">
    <name type="scientific">Sorangium cellulosum (strain So ce56)</name>
    <name type="common">Polyangium cellulosum (strain So ce56)</name>
    <dbReference type="NCBI Taxonomy" id="448385"/>
    <lineage>
        <taxon>Bacteria</taxon>
        <taxon>Pseudomonadati</taxon>
        <taxon>Myxococcota</taxon>
        <taxon>Polyangia</taxon>
        <taxon>Polyangiales</taxon>
        <taxon>Polyangiaceae</taxon>
        <taxon>Sorangium</taxon>
    </lineage>
</organism>
<dbReference type="AlphaFoldDB" id="A9ERP2"/>
<dbReference type="KEGG" id="scl:sce7145"/>
<reference evidence="2 3" key="1">
    <citation type="journal article" date="2007" name="Nat. Biotechnol.">
        <title>Complete genome sequence of the myxobacterium Sorangium cellulosum.</title>
        <authorList>
            <person name="Schneiker S."/>
            <person name="Perlova O."/>
            <person name="Kaiser O."/>
            <person name="Gerth K."/>
            <person name="Alici A."/>
            <person name="Altmeyer M.O."/>
            <person name="Bartels D."/>
            <person name="Bekel T."/>
            <person name="Beyer S."/>
            <person name="Bode E."/>
            <person name="Bode H.B."/>
            <person name="Bolten C.J."/>
            <person name="Choudhuri J.V."/>
            <person name="Doss S."/>
            <person name="Elnakady Y.A."/>
            <person name="Frank B."/>
            <person name="Gaigalat L."/>
            <person name="Goesmann A."/>
            <person name="Groeger C."/>
            <person name="Gross F."/>
            <person name="Jelsbak L."/>
            <person name="Jelsbak L."/>
            <person name="Kalinowski J."/>
            <person name="Kegler C."/>
            <person name="Knauber T."/>
            <person name="Konietzny S."/>
            <person name="Kopp M."/>
            <person name="Krause L."/>
            <person name="Krug D."/>
            <person name="Linke B."/>
            <person name="Mahmud T."/>
            <person name="Martinez-Arias R."/>
            <person name="McHardy A.C."/>
            <person name="Merai M."/>
            <person name="Meyer F."/>
            <person name="Mormann S."/>
            <person name="Munoz-Dorado J."/>
            <person name="Perez J."/>
            <person name="Pradella S."/>
            <person name="Rachid S."/>
            <person name="Raddatz G."/>
            <person name="Rosenau F."/>
            <person name="Rueckert C."/>
            <person name="Sasse F."/>
            <person name="Scharfe M."/>
            <person name="Schuster S.C."/>
            <person name="Suen G."/>
            <person name="Treuner-Lange A."/>
            <person name="Velicer G.J."/>
            <person name="Vorholter F.-J."/>
            <person name="Weissman K.J."/>
            <person name="Welch R.D."/>
            <person name="Wenzel S.C."/>
            <person name="Whitworth D.E."/>
            <person name="Wilhelm S."/>
            <person name="Wittmann C."/>
            <person name="Bloecker H."/>
            <person name="Puehler A."/>
            <person name="Mueller R."/>
        </authorList>
    </citation>
    <scope>NUCLEOTIDE SEQUENCE [LARGE SCALE GENOMIC DNA]</scope>
    <source>
        <strain evidence="3">So ce56</strain>
    </source>
</reference>
<evidence type="ECO:0000256" key="1">
    <source>
        <dbReference type="SAM" id="MobiDB-lite"/>
    </source>
</evidence>
<keyword evidence="3" id="KW-1185">Reference proteome</keyword>
<dbReference type="RefSeq" id="WP_012239753.1">
    <property type="nucleotide sequence ID" value="NC_010162.1"/>
</dbReference>
<protein>
    <submittedName>
        <fullName evidence="2">Sorangium cellulosum 'So ce 56' complete genome</fullName>
    </submittedName>
</protein>
<accession>A9ERP2</accession>
<dbReference type="Pfam" id="PF10127">
    <property type="entry name" value="RlaP"/>
    <property type="match status" value="1"/>
</dbReference>
<evidence type="ECO:0000313" key="2">
    <source>
        <dbReference type="EMBL" id="CAN97314.1"/>
    </source>
</evidence>
<dbReference type="InterPro" id="IPR018775">
    <property type="entry name" value="RlaP"/>
</dbReference>
<dbReference type="STRING" id="448385.sce7145"/>
<dbReference type="BioCyc" id="SCEL448385:SCE_RS36620-MONOMER"/>
<dbReference type="OrthoDB" id="243791at2"/>
<dbReference type="PANTHER" id="PTHR34817:SF2">
    <property type="entry name" value="NUCLEOTIDYLTRANSFERASE"/>
    <property type="match status" value="1"/>
</dbReference>
<gene>
    <name evidence="2" type="ordered locus">sce7145</name>
</gene>
<feature type="region of interest" description="Disordered" evidence="1">
    <location>
        <begin position="395"/>
        <end position="439"/>
    </location>
</feature>
<dbReference type="HOGENOM" id="CLU_643895_0_0_7"/>